<evidence type="ECO:0000313" key="2">
    <source>
        <dbReference type="EMBL" id="KAK4189890.1"/>
    </source>
</evidence>
<accession>A0AAN6WZ07</accession>
<gene>
    <name evidence="2" type="ORF">QBC35DRAFT_461666</name>
</gene>
<comment type="caution">
    <text evidence="2">The sequence shown here is derived from an EMBL/GenBank/DDBJ whole genome shotgun (WGS) entry which is preliminary data.</text>
</comment>
<dbReference type="EMBL" id="MU864371">
    <property type="protein sequence ID" value="KAK4189890.1"/>
    <property type="molecule type" value="Genomic_DNA"/>
</dbReference>
<sequence length="451" mass="51553">MPSIDVSFVGNHLILWDPHPASNAKNQLSTSASSLSSEEVSWEDELPSTMPSTNHRLQQSCIKYIKNRIRQLVEDPEWEEWKPRGEALMELYALLTVMHDPSSTAHPKGVQQFEACMEFHHLRNFSRAVKAYSQNYGEKLRGIINWWTENNNNDGKSIPIPTEVRQPQPETSSSTTTNPNKRRKVHHEQDKPEQVNPEPATPQTQKATGRSYADIEAQRELQPLYDGCVLTGSNLCIEGCHIIDVRVSTKIKNSGLQEEALRRWEFLSMLWPLEVLDAFALEGQEMKIILPLNVQAHRAWDTHQFALRPIPHPTDPDHRIYLQFMWLKNLSSAKRNLVDTPFKFGEDGFLDWRRARKNNISCPSDTKHVGGPRLSYIKHANGALRNIFSGPPPPPPNVEAQGITDESYIPSIWEWLIEVALEEKVLTAEGAKLWRECIAREAFEETQPHDS</sequence>
<reference evidence="2" key="2">
    <citation type="submission" date="2023-05" db="EMBL/GenBank/DDBJ databases">
        <authorList>
            <consortium name="Lawrence Berkeley National Laboratory"/>
            <person name="Steindorff A."/>
            <person name="Hensen N."/>
            <person name="Bonometti L."/>
            <person name="Westerberg I."/>
            <person name="Brannstrom I.O."/>
            <person name="Guillou S."/>
            <person name="Cros-Aarteil S."/>
            <person name="Calhoun S."/>
            <person name="Haridas S."/>
            <person name="Kuo A."/>
            <person name="Mondo S."/>
            <person name="Pangilinan J."/>
            <person name="Riley R."/>
            <person name="Labutti K."/>
            <person name="Andreopoulos B."/>
            <person name="Lipzen A."/>
            <person name="Chen C."/>
            <person name="Yanf M."/>
            <person name="Daum C."/>
            <person name="Ng V."/>
            <person name="Clum A."/>
            <person name="Ohm R."/>
            <person name="Martin F."/>
            <person name="Silar P."/>
            <person name="Natvig D."/>
            <person name="Lalanne C."/>
            <person name="Gautier V."/>
            <person name="Ament-Velasquez S.L."/>
            <person name="Kruys A."/>
            <person name="Hutchinson M.I."/>
            <person name="Powell A.J."/>
            <person name="Barry K."/>
            <person name="Miller A.N."/>
            <person name="Grigoriev I.V."/>
            <person name="Debuchy R."/>
            <person name="Gladieux P."/>
            <person name="Thoren M.H."/>
            <person name="Johannesson H."/>
        </authorList>
    </citation>
    <scope>NUCLEOTIDE SEQUENCE</scope>
    <source>
        <strain evidence="2">PSN309</strain>
    </source>
</reference>
<dbReference type="AlphaFoldDB" id="A0AAN6WZ07"/>
<organism evidence="2 3">
    <name type="scientific">Podospora australis</name>
    <dbReference type="NCBI Taxonomy" id="1536484"/>
    <lineage>
        <taxon>Eukaryota</taxon>
        <taxon>Fungi</taxon>
        <taxon>Dikarya</taxon>
        <taxon>Ascomycota</taxon>
        <taxon>Pezizomycotina</taxon>
        <taxon>Sordariomycetes</taxon>
        <taxon>Sordariomycetidae</taxon>
        <taxon>Sordariales</taxon>
        <taxon>Podosporaceae</taxon>
        <taxon>Podospora</taxon>
    </lineage>
</organism>
<evidence type="ECO:0000256" key="1">
    <source>
        <dbReference type="SAM" id="MobiDB-lite"/>
    </source>
</evidence>
<feature type="region of interest" description="Disordered" evidence="1">
    <location>
        <begin position="157"/>
        <end position="212"/>
    </location>
</feature>
<evidence type="ECO:0000313" key="3">
    <source>
        <dbReference type="Proteomes" id="UP001302126"/>
    </source>
</evidence>
<protein>
    <recommendedName>
        <fullName evidence="4">HNH nuclease domain-containing protein</fullName>
    </recommendedName>
</protein>
<evidence type="ECO:0008006" key="4">
    <source>
        <dbReference type="Google" id="ProtNLM"/>
    </source>
</evidence>
<dbReference type="Proteomes" id="UP001302126">
    <property type="component" value="Unassembled WGS sequence"/>
</dbReference>
<name>A0AAN6WZ07_9PEZI</name>
<reference evidence="2" key="1">
    <citation type="journal article" date="2023" name="Mol. Phylogenet. Evol.">
        <title>Genome-scale phylogeny and comparative genomics of the fungal order Sordariales.</title>
        <authorList>
            <person name="Hensen N."/>
            <person name="Bonometti L."/>
            <person name="Westerberg I."/>
            <person name="Brannstrom I.O."/>
            <person name="Guillou S."/>
            <person name="Cros-Aarteil S."/>
            <person name="Calhoun S."/>
            <person name="Haridas S."/>
            <person name="Kuo A."/>
            <person name="Mondo S."/>
            <person name="Pangilinan J."/>
            <person name="Riley R."/>
            <person name="LaButti K."/>
            <person name="Andreopoulos B."/>
            <person name="Lipzen A."/>
            <person name="Chen C."/>
            <person name="Yan M."/>
            <person name="Daum C."/>
            <person name="Ng V."/>
            <person name="Clum A."/>
            <person name="Steindorff A."/>
            <person name="Ohm R.A."/>
            <person name="Martin F."/>
            <person name="Silar P."/>
            <person name="Natvig D.O."/>
            <person name="Lalanne C."/>
            <person name="Gautier V."/>
            <person name="Ament-Velasquez S.L."/>
            <person name="Kruys A."/>
            <person name="Hutchinson M.I."/>
            <person name="Powell A.J."/>
            <person name="Barry K."/>
            <person name="Miller A.N."/>
            <person name="Grigoriev I.V."/>
            <person name="Debuchy R."/>
            <person name="Gladieux P."/>
            <person name="Hiltunen Thoren M."/>
            <person name="Johannesson H."/>
        </authorList>
    </citation>
    <scope>NUCLEOTIDE SEQUENCE</scope>
    <source>
        <strain evidence="2">PSN309</strain>
    </source>
</reference>
<keyword evidence="3" id="KW-1185">Reference proteome</keyword>
<proteinExistence type="predicted"/>